<feature type="region of interest" description="Disordered" evidence="1">
    <location>
        <begin position="68"/>
        <end position="109"/>
    </location>
</feature>
<dbReference type="SUPFAM" id="SSF46565">
    <property type="entry name" value="Chaperone J-domain"/>
    <property type="match status" value="1"/>
</dbReference>
<dbReference type="InterPro" id="IPR018253">
    <property type="entry name" value="DnaJ_domain_CS"/>
</dbReference>
<feature type="domain" description="J" evidence="3">
    <location>
        <begin position="4"/>
        <end position="65"/>
    </location>
</feature>
<feature type="compositionally biased region" description="Basic and acidic residues" evidence="1">
    <location>
        <begin position="68"/>
        <end position="93"/>
    </location>
</feature>
<keyword evidence="5" id="KW-1185">Reference proteome</keyword>
<dbReference type="Pfam" id="PF00226">
    <property type="entry name" value="DnaJ"/>
    <property type="match status" value="1"/>
</dbReference>
<name>A0A2A9E7B3_9MICO</name>
<keyword evidence="2" id="KW-0472">Membrane</keyword>
<dbReference type="InterPro" id="IPR036869">
    <property type="entry name" value="J_dom_sf"/>
</dbReference>
<evidence type="ECO:0000313" key="4">
    <source>
        <dbReference type="EMBL" id="PFG34060.1"/>
    </source>
</evidence>
<protein>
    <submittedName>
        <fullName evidence="4">DnaJ-like protein</fullName>
    </submittedName>
</protein>
<evidence type="ECO:0000259" key="3">
    <source>
        <dbReference type="PROSITE" id="PS50076"/>
    </source>
</evidence>
<keyword evidence="2" id="KW-0812">Transmembrane</keyword>
<feature type="transmembrane region" description="Helical" evidence="2">
    <location>
        <begin position="129"/>
        <end position="148"/>
    </location>
</feature>
<proteinExistence type="predicted"/>
<keyword evidence="2" id="KW-1133">Transmembrane helix</keyword>
<evidence type="ECO:0000313" key="5">
    <source>
        <dbReference type="Proteomes" id="UP000225548"/>
    </source>
</evidence>
<dbReference type="PANTHER" id="PTHR24074">
    <property type="entry name" value="CO-CHAPERONE PROTEIN DJLA"/>
    <property type="match status" value="1"/>
</dbReference>
<dbReference type="InterPro" id="IPR001623">
    <property type="entry name" value="DnaJ_domain"/>
</dbReference>
<dbReference type="Gene3D" id="1.10.287.110">
    <property type="entry name" value="DnaJ domain"/>
    <property type="match status" value="1"/>
</dbReference>
<dbReference type="EMBL" id="PDJG01000001">
    <property type="protein sequence ID" value="PFG34060.1"/>
    <property type="molecule type" value="Genomic_DNA"/>
</dbReference>
<dbReference type="PROSITE" id="PS00636">
    <property type="entry name" value="DNAJ_1"/>
    <property type="match status" value="1"/>
</dbReference>
<feature type="transmembrane region" description="Helical" evidence="2">
    <location>
        <begin position="160"/>
        <end position="179"/>
    </location>
</feature>
<feature type="transmembrane region" description="Helical" evidence="2">
    <location>
        <begin position="191"/>
        <end position="210"/>
    </location>
</feature>
<dbReference type="CDD" id="cd06257">
    <property type="entry name" value="DnaJ"/>
    <property type="match status" value="1"/>
</dbReference>
<accession>A0A2A9E7B3</accession>
<dbReference type="AlphaFoldDB" id="A0A2A9E7B3"/>
<dbReference type="InterPro" id="IPR050817">
    <property type="entry name" value="DjlA_DnaK_co-chaperone"/>
</dbReference>
<dbReference type="PRINTS" id="PR00625">
    <property type="entry name" value="JDOMAIN"/>
</dbReference>
<evidence type="ECO:0000256" key="1">
    <source>
        <dbReference type="SAM" id="MobiDB-lite"/>
    </source>
</evidence>
<dbReference type="SMART" id="SM00271">
    <property type="entry name" value="DnaJ"/>
    <property type="match status" value="1"/>
</dbReference>
<dbReference type="OrthoDB" id="5242140at2"/>
<feature type="transmembrane region" description="Helical" evidence="2">
    <location>
        <begin position="226"/>
        <end position="247"/>
    </location>
</feature>
<dbReference type="RefSeq" id="WP_098455155.1">
    <property type="nucleotide sequence ID" value="NZ_PDJG01000001.1"/>
</dbReference>
<dbReference type="Proteomes" id="UP000225548">
    <property type="component" value="Unassembled WGS sequence"/>
</dbReference>
<comment type="caution">
    <text evidence="4">The sequence shown here is derived from an EMBL/GenBank/DDBJ whole genome shotgun (WGS) entry which is preliminary data.</text>
</comment>
<dbReference type="PROSITE" id="PS50076">
    <property type="entry name" value="DNAJ_2"/>
    <property type="match status" value="1"/>
</dbReference>
<evidence type="ECO:0000256" key="2">
    <source>
        <dbReference type="SAM" id="Phobius"/>
    </source>
</evidence>
<organism evidence="4 5">
    <name type="scientific">Sanguibacter antarcticus</name>
    <dbReference type="NCBI Taxonomy" id="372484"/>
    <lineage>
        <taxon>Bacteria</taxon>
        <taxon>Bacillati</taxon>
        <taxon>Actinomycetota</taxon>
        <taxon>Actinomycetes</taxon>
        <taxon>Micrococcales</taxon>
        <taxon>Sanguibacteraceae</taxon>
        <taxon>Sanguibacter</taxon>
    </lineage>
</organism>
<reference evidence="4 5" key="1">
    <citation type="submission" date="2017-10" db="EMBL/GenBank/DDBJ databases">
        <title>Sequencing the genomes of 1000 actinobacteria strains.</title>
        <authorList>
            <person name="Klenk H.-P."/>
        </authorList>
    </citation>
    <scope>NUCLEOTIDE SEQUENCE [LARGE SCALE GENOMIC DNA]</scope>
    <source>
        <strain evidence="4 5">DSM 18966</strain>
    </source>
</reference>
<gene>
    <name evidence="4" type="ORF">ATL42_1960</name>
</gene>
<sequence length="363" mass="40072">MTTTHYDRVGVSLTASTADIKRAYRKRARHAHPDHGGSATQFRLLTDAYEVLIDAGRRAVYDAELERSFRAPRTPEPERQSPPRSTPPRERDVPPQASQPVSPLPPRVVLDEPRLPARRSRALRRAERLCWVAAFFLVVYVVAAYVLVVDRPPASEPAPSYLAFVLVAATPLLIGIGARRRARVRGPSSSTAGWQVLGLFMSAAVAAVYVQTARAGDTVEIEARTAWVFATSAVLVPALLMISGVVLRRARAQALDSVVAEHVRWARATERRAHAEAWAAMTSAASRPDHTLWWVLEATREGSRTRVHVTSQDRTTTRTGTVVGPCFAHIWIVIDERTDVIARRCSDDRRQAWADELATASSA</sequence>